<feature type="non-terminal residue" evidence="1">
    <location>
        <position position="107"/>
    </location>
</feature>
<dbReference type="AlphaFoldDB" id="A0A317SVI7"/>
<feature type="non-terminal residue" evidence="1">
    <location>
        <position position="1"/>
    </location>
</feature>
<dbReference type="OrthoDB" id="5469696at2759"/>
<comment type="caution">
    <text evidence="1">The sequence shown here is derived from an EMBL/GenBank/DDBJ whole genome shotgun (WGS) entry which is preliminary data.</text>
</comment>
<evidence type="ECO:0008006" key="3">
    <source>
        <dbReference type="Google" id="ProtNLM"/>
    </source>
</evidence>
<keyword evidence="2" id="KW-1185">Reference proteome</keyword>
<gene>
    <name evidence="1" type="ORF">C7212DRAFT_69176</name>
</gene>
<dbReference type="EMBL" id="PYWC01000015">
    <property type="protein sequence ID" value="PWW78428.1"/>
    <property type="molecule type" value="Genomic_DNA"/>
</dbReference>
<protein>
    <recommendedName>
        <fullName evidence="3">HTH CENPB-type domain-containing protein</fullName>
    </recommendedName>
</protein>
<evidence type="ECO:0000313" key="2">
    <source>
        <dbReference type="Proteomes" id="UP000246991"/>
    </source>
</evidence>
<organism evidence="1 2">
    <name type="scientific">Tuber magnatum</name>
    <name type="common">white Piedmont truffle</name>
    <dbReference type="NCBI Taxonomy" id="42249"/>
    <lineage>
        <taxon>Eukaryota</taxon>
        <taxon>Fungi</taxon>
        <taxon>Dikarya</taxon>
        <taxon>Ascomycota</taxon>
        <taxon>Pezizomycotina</taxon>
        <taxon>Pezizomycetes</taxon>
        <taxon>Pezizales</taxon>
        <taxon>Tuberaceae</taxon>
        <taxon>Tuber</taxon>
    </lineage>
</organism>
<dbReference type="Proteomes" id="UP000246991">
    <property type="component" value="Unassembled WGS sequence"/>
</dbReference>
<proteinExistence type="predicted"/>
<name>A0A317SVI7_9PEZI</name>
<sequence>KSVHDYEVPKSTLWHRDHDQIPTSKCDEWKQYLTSGEKQALVNWYKLKDYCFPPQIALVKEMAKYLHSKWDSEKARSIGYNWHLSFLACHPELGIKYSRQIEHVQVK</sequence>
<reference evidence="1 2" key="1">
    <citation type="submission" date="2018-03" db="EMBL/GenBank/DDBJ databases">
        <title>Genomes of Pezizomycetes fungi and the evolution of truffles.</title>
        <authorList>
            <person name="Murat C."/>
            <person name="Payen T."/>
            <person name="Noel B."/>
            <person name="Kuo A."/>
            <person name="Martin F.M."/>
        </authorList>
    </citation>
    <scope>NUCLEOTIDE SEQUENCE [LARGE SCALE GENOMIC DNA]</scope>
    <source>
        <strain evidence="1">091103-1</strain>
    </source>
</reference>
<accession>A0A317SVI7</accession>
<evidence type="ECO:0000313" key="1">
    <source>
        <dbReference type="EMBL" id="PWW78428.1"/>
    </source>
</evidence>